<evidence type="ECO:0000259" key="6">
    <source>
        <dbReference type="Pfam" id="PF01011"/>
    </source>
</evidence>
<feature type="transmembrane region" description="Helical" evidence="5">
    <location>
        <begin position="38"/>
        <end position="54"/>
    </location>
</feature>
<keyword evidence="5" id="KW-1133">Transmembrane helix</keyword>
<accession>A0ABQ6CNG5</accession>
<evidence type="ECO:0000256" key="2">
    <source>
        <dbReference type="ARBA" id="ARBA00008156"/>
    </source>
</evidence>
<evidence type="ECO:0000313" key="8">
    <source>
        <dbReference type="Proteomes" id="UP001156882"/>
    </source>
</evidence>
<feature type="domain" description="Pyrrolo-quinoline quinone repeat" evidence="6">
    <location>
        <begin position="171"/>
        <end position="770"/>
    </location>
</feature>
<proteinExistence type="inferred from homology"/>
<dbReference type="SUPFAM" id="SSF50998">
    <property type="entry name" value="Quinoprotein alcohol dehydrogenase-like"/>
    <property type="match status" value="1"/>
</dbReference>
<dbReference type="InterPro" id="IPR002372">
    <property type="entry name" value="PQQ_rpt_dom"/>
</dbReference>
<dbReference type="Pfam" id="PF01011">
    <property type="entry name" value="PQQ"/>
    <property type="match status" value="1"/>
</dbReference>
<keyword evidence="3" id="KW-0560">Oxidoreductase</keyword>
<protein>
    <submittedName>
        <fullName evidence="7">Glucose dehydrogenase</fullName>
    </submittedName>
</protein>
<feature type="region of interest" description="Disordered" evidence="4">
    <location>
        <begin position="520"/>
        <end position="539"/>
    </location>
</feature>
<reference evidence="8" key="1">
    <citation type="journal article" date="2019" name="Int. J. Syst. Evol. Microbiol.">
        <title>The Global Catalogue of Microorganisms (GCM) 10K type strain sequencing project: providing services to taxonomists for standard genome sequencing and annotation.</title>
        <authorList>
            <consortium name="The Broad Institute Genomics Platform"/>
            <consortium name="The Broad Institute Genome Sequencing Center for Infectious Disease"/>
            <person name="Wu L."/>
            <person name="Ma J."/>
        </authorList>
    </citation>
    <scope>NUCLEOTIDE SEQUENCE [LARGE SCALE GENOMIC DNA]</scope>
    <source>
        <strain evidence="8">NBRC 101365</strain>
    </source>
</reference>
<evidence type="ECO:0000256" key="1">
    <source>
        <dbReference type="ARBA" id="ARBA00001931"/>
    </source>
</evidence>
<dbReference type="InterPro" id="IPR018391">
    <property type="entry name" value="PQQ_b-propeller_rpt"/>
</dbReference>
<dbReference type="PANTHER" id="PTHR32303:SF4">
    <property type="entry name" value="QUINOPROTEIN GLUCOSE DEHYDROGENASE"/>
    <property type="match status" value="1"/>
</dbReference>
<dbReference type="EMBL" id="BSPC01000054">
    <property type="protein sequence ID" value="GLS21917.1"/>
    <property type="molecule type" value="Genomic_DNA"/>
</dbReference>
<dbReference type="SMART" id="SM00564">
    <property type="entry name" value="PQQ"/>
    <property type="match status" value="5"/>
</dbReference>
<organism evidence="7 8">
    <name type="scientific">Labrys miyagiensis</name>
    <dbReference type="NCBI Taxonomy" id="346912"/>
    <lineage>
        <taxon>Bacteria</taxon>
        <taxon>Pseudomonadati</taxon>
        <taxon>Pseudomonadota</taxon>
        <taxon>Alphaproteobacteria</taxon>
        <taxon>Hyphomicrobiales</taxon>
        <taxon>Xanthobacteraceae</taxon>
        <taxon>Labrys</taxon>
    </lineage>
</organism>
<evidence type="ECO:0000256" key="3">
    <source>
        <dbReference type="ARBA" id="ARBA00023002"/>
    </source>
</evidence>
<dbReference type="RefSeq" id="WP_284314907.1">
    <property type="nucleotide sequence ID" value="NZ_BSPC01000054.1"/>
</dbReference>
<dbReference type="Gene3D" id="2.140.10.10">
    <property type="entry name" value="Quinoprotein alcohol dehydrogenase-like superfamily"/>
    <property type="match status" value="2"/>
</dbReference>
<dbReference type="CDD" id="cd10280">
    <property type="entry name" value="PQQ_mGDH"/>
    <property type="match status" value="1"/>
</dbReference>
<keyword evidence="5" id="KW-0812">Transmembrane</keyword>
<evidence type="ECO:0000256" key="4">
    <source>
        <dbReference type="SAM" id="MobiDB-lite"/>
    </source>
</evidence>
<sequence>MHWLGKALFLLTIICVAILGLILAAGGVWLLAIGGSPYYVVAGPLLLVSSFLMARRSGWALWMYAILLLGTLVWAVWEVGFDFWALVPRGDIFVLLGLWLLLPFMVRKLNAGSLSSNAAKTAPLVLALLASFGVLLASLLKDPHEIAGVLPPTDPSNPQAADSREMPDADWRSYGRTQFGNRFSPLADITPKNVANLKVAWTFRTGDLKGPDDPSETTDEVTPIKINDTLFLCSPHQIAFALNAANGALKWKFDPKIVFNRAFQHMTCRGVSYFETPPGGVRPDGSAGSVDCPARIFLPTNDGRLFALDASSGTPCQGFGNNGVINLKEGMSVTTNGFYEATSPPVVTSKAVIVAGAVIDNYSTKEPSGVIRAFDVYTGRLLWAFDPGNPDPNEPASDTHQYVANSPNSWTISAYDAKLGLIYIPTGVQTPDSWGGNRTPDAERYSSSLLALHADTGKLAWSYQTVHHDLWDLDLPAQPSLVDIKRPDGGVVPAIYAPAKTGDIFVLDRRDGKPIIPAPELAAPQGPAPGDHTSPTQPASELTFRPKAKLTGADMWGISVVDQLACRIIFHRLRYDGPFTPPSLQGSLVFPGSLGIFEWGGLAVDPTRQIAIANPISVAFVSRLIPRSESNPDKPRPGDLPGSEIGIEPQFGVPFGLKLGPLLSPLGLPCNQPPWGFVAGIDLRTNKIAWKLRNGTVRDSTRFPLPFKLGVPALGGPIVTGGGVAFMTGTMDAYIRAYDVSTGEKIWEDRLPAGGQSTPMTYKANGKQFVVTAAGGHGSFGTKIGDYVIAYSLP</sequence>
<comment type="caution">
    <text evidence="7">The sequence shown here is derived from an EMBL/GenBank/DDBJ whole genome shotgun (WGS) entry which is preliminary data.</text>
</comment>
<dbReference type="Proteomes" id="UP001156882">
    <property type="component" value="Unassembled WGS sequence"/>
</dbReference>
<gene>
    <name evidence="7" type="ORF">GCM10007874_49340</name>
</gene>
<dbReference type="InterPro" id="IPR017511">
    <property type="entry name" value="PQQ_mDH"/>
</dbReference>
<comment type="cofactor">
    <cofactor evidence="1">
        <name>pyrroloquinoline quinone</name>
        <dbReference type="ChEBI" id="CHEBI:58442"/>
    </cofactor>
</comment>
<feature type="transmembrane region" description="Helical" evidence="5">
    <location>
        <begin position="122"/>
        <end position="140"/>
    </location>
</feature>
<dbReference type="PANTHER" id="PTHR32303">
    <property type="entry name" value="QUINOPROTEIN ALCOHOL DEHYDROGENASE (CYTOCHROME C)"/>
    <property type="match status" value="1"/>
</dbReference>
<evidence type="ECO:0000313" key="7">
    <source>
        <dbReference type="EMBL" id="GLS21917.1"/>
    </source>
</evidence>
<feature type="transmembrane region" description="Helical" evidence="5">
    <location>
        <begin position="61"/>
        <end position="77"/>
    </location>
</feature>
<keyword evidence="8" id="KW-1185">Reference proteome</keyword>
<dbReference type="NCBIfam" id="TIGR03074">
    <property type="entry name" value="PQQ_membr_DH"/>
    <property type="match status" value="1"/>
</dbReference>
<keyword evidence="5" id="KW-0472">Membrane</keyword>
<feature type="transmembrane region" description="Helical" evidence="5">
    <location>
        <begin position="7"/>
        <end position="32"/>
    </location>
</feature>
<name>A0ABQ6CNG5_9HYPH</name>
<dbReference type="InterPro" id="IPR011047">
    <property type="entry name" value="Quinoprotein_ADH-like_sf"/>
</dbReference>
<evidence type="ECO:0000256" key="5">
    <source>
        <dbReference type="SAM" id="Phobius"/>
    </source>
</evidence>
<comment type="similarity">
    <text evidence="2">Belongs to the bacterial PQQ dehydrogenase family.</text>
</comment>